<keyword evidence="1" id="KW-1133">Transmembrane helix</keyword>
<keyword evidence="1" id="KW-0472">Membrane</keyword>
<evidence type="ECO:0000313" key="2">
    <source>
        <dbReference type="EMBL" id="RZC63328.1"/>
    </source>
</evidence>
<gene>
    <name evidence="2" type="ORF">C5167_025082</name>
</gene>
<sequence length="76" mass="9057">MNDDEEDGPELILPMLLSIFAFFFDEGRMLFEKNNFKYGIYFTWQGEISLSACFRNNEWKAQQPRTDLDSCYRCIP</sequence>
<dbReference type="AlphaFoldDB" id="A0A4Y7JU51"/>
<organism evidence="2 3">
    <name type="scientific">Papaver somniferum</name>
    <name type="common">Opium poppy</name>
    <dbReference type="NCBI Taxonomy" id="3469"/>
    <lineage>
        <taxon>Eukaryota</taxon>
        <taxon>Viridiplantae</taxon>
        <taxon>Streptophyta</taxon>
        <taxon>Embryophyta</taxon>
        <taxon>Tracheophyta</taxon>
        <taxon>Spermatophyta</taxon>
        <taxon>Magnoliopsida</taxon>
        <taxon>Ranunculales</taxon>
        <taxon>Papaveraceae</taxon>
        <taxon>Papaveroideae</taxon>
        <taxon>Papaver</taxon>
    </lineage>
</organism>
<dbReference type="Proteomes" id="UP000316621">
    <property type="component" value="Chromosome 5"/>
</dbReference>
<dbReference type="EMBL" id="CM010719">
    <property type="protein sequence ID" value="RZC63328.1"/>
    <property type="molecule type" value="Genomic_DNA"/>
</dbReference>
<proteinExistence type="predicted"/>
<name>A0A4Y7JU51_PAPSO</name>
<reference evidence="2 3" key="1">
    <citation type="journal article" date="2018" name="Science">
        <title>The opium poppy genome and morphinan production.</title>
        <authorList>
            <person name="Guo L."/>
            <person name="Winzer T."/>
            <person name="Yang X."/>
            <person name="Li Y."/>
            <person name="Ning Z."/>
            <person name="He Z."/>
            <person name="Teodor R."/>
            <person name="Lu Y."/>
            <person name="Bowser T.A."/>
            <person name="Graham I.A."/>
            <person name="Ye K."/>
        </authorList>
    </citation>
    <scope>NUCLEOTIDE SEQUENCE [LARGE SCALE GENOMIC DNA]</scope>
    <source>
        <strain evidence="3">cv. HN1</strain>
        <tissue evidence="2">Leaves</tissue>
    </source>
</reference>
<feature type="transmembrane region" description="Helical" evidence="1">
    <location>
        <begin position="12"/>
        <end position="31"/>
    </location>
</feature>
<protein>
    <submittedName>
        <fullName evidence="2">Uncharacterized protein</fullName>
    </submittedName>
</protein>
<accession>A0A4Y7JU51</accession>
<keyword evidence="1" id="KW-0812">Transmembrane</keyword>
<keyword evidence="3" id="KW-1185">Reference proteome</keyword>
<evidence type="ECO:0000256" key="1">
    <source>
        <dbReference type="SAM" id="Phobius"/>
    </source>
</evidence>
<dbReference type="Gramene" id="RZC63328">
    <property type="protein sequence ID" value="RZC63328"/>
    <property type="gene ID" value="C5167_025082"/>
</dbReference>
<evidence type="ECO:0000313" key="3">
    <source>
        <dbReference type="Proteomes" id="UP000316621"/>
    </source>
</evidence>